<dbReference type="Gene3D" id="3.20.20.370">
    <property type="entry name" value="Glycoside hydrolase/deacetylase"/>
    <property type="match status" value="1"/>
</dbReference>
<comment type="caution">
    <text evidence="2">The sequence shown here is derived from an EMBL/GenBank/DDBJ whole genome shotgun (WGS) entry which is preliminary data.</text>
</comment>
<dbReference type="Proteomes" id="UP000094819">
    <property type="component" value="Unassembled WGS sequence"/>
</dbReference>
<dbReference type="PANTHER" id="PTHR30292">
    <property type="entry name" value="UNCHARACTERIZED PROTEIN YBGL-RELATED"/>
    <property type="match status" value="1"/>
</dbReference>
<protein>
    <recommendedName>
        <fullName evidence="4">Lactam utilization protein lamB</fullName>
    </recommendedName>
</protein>
<dbReference type="AlphaFoldDB" id="A0A1E3K7X7"/>
<dbReference type="SUPFAM" id="SSF88713">
    <property type="entry name" value="Glycoside hydrolase/deacetylase"/>
    <property type="match status" value="1"/>
</dbReference>
<keyword evidence="3" id="KW-1185">Reference proteome</keyword>
<evidence type="ECO:0000256" key="1">
    <source>
        <dbReference type="SAM" id="MobiDB-lite"/>
    </source>
</evidence>
<feature type="region of interest" description="Disordered" evidence="1">
    <location>
        <begin position="1"/>
        <end position="25"/>
    </location>
</feature>
<organism evidence="2 3">
    <name type="scientific">Cryptococcus wingfieldii CBS 7118</name>
    <dbReference type="NCBI Taxonomy" id="1295528"/>
    <lineage>
        <taxon>Eukaryota</taxon>
        <taxon>Fungi</taxon>
        <taxon>Dikarya</taxon>
        <taxon>Basidiomycota</taxon>
        <taxon>Agaricomycotina</taxon>
        <taxon>Tremellomycetes</taxon>
        <taxon>Tremellales</taxon>
        <taxon>Cryptococcaceae</taxon>
        <taxon>Cryptococcus</taxon>
    </lineage>
</organism>
<name>A0A1E3K7X7_9TREE</name>
<gene>
    <name evidence="2" type="ORF">L198_00702</name>
</gene>
<evidence type="ECO:0000313" key="2">
    <source>
        <dbReference type="EMBL" id="ODO08963.1"/>
    </source>
</evidence>
<accession>A0A1E3K7X7</accession>
<evidence type="ECO:0000313" key="3">
    <source>
        <dbReference type="Proteomes" id="UP000094819"/>
    </source>
</evidence>
<dbReference type="RefSeq" id="XP_019035818.1">
    <property type="nucleotide sequence ID" value="XM_019172876.1"/>
</dbReference>
<evidence type="ECO:0008006" key="4">
    <source>
        <dbReference type="Google" id="ProtNLM"/>
    </source>
</evidence>
<reference evidence="2 3" key="1">
    <citation type="submission" date="2016-06" db="EMBL/GenBank/DDBJ databases">
        <title>Evolution of pathogenesis and genome organization in the Tremellales.</title>
        <authorList>
            <person name="Cuomo C."/>
            <person name="Litvintseva A."/>
            <person name="Heitman J."/>
            <person name="Chen Y."/>
            <person name="Sun S."/>
            <person name="Springer D."/>
            <person name="Dromer F."/>
            <person name="Young S."/>
            <person name="Zeng Q."/>
            <person name="Chapman S."/>
            <person name="Gujja S."/>
            <person name="Saif S."/>
            <person name="Birren B."/>
        </authorList>
    </citation>
    <scope>NUCLEOTIDE SEQUENCE [LARGE SCALE GENOMIC DNA]</scope>
    <source>
        <strain evidence="2 3">CBS 7118</strain>
    </source>
</reference>
<proteinExistence type="predicted"/>
<feature type="compositionally biased region" description="Low complexity" evidence="1">
    <location>
        <begin position="1"/>
        <end position="18"/>
    </location>
</feature>
<dbReference type="OrthoDB" id="5295431at2759"/>
<sequence length="285" mass="31040">MAISRLFSSSLKRLSTSPPRAPQPPVFRRTMASRVTINCDMGEGFAKWKLGPDAELMPLIDLANVACGFHAGDPLTILSSTRLAFASNVAIGAHPGLDDIRGFGRRKFDVSEEEVYAGALYQIGAVKAVVEAEGGVLGHVKPHGALYFILRDSPALLRAFLKAQLALSPPPPNQPIPFVGLAGTAHESVCKELGIPFIPELFVDIDYDAEGRLLSVGESRKPTEEGIREKVERVLREKETLDINNKPLKLPFLEGGFTICLHSDMPTALDNVRATRKAVDEFSRQ</sequence>
<dbReference type="InterPro" id="IPR005501">
    <property type="entry name" value="LamB/YcsF/PxpA-like"/>
</dbReference>
<dbReference type="Pfam" id="PF03746">
    <property type="entry name" value="LamB_YcsF"/>
    <property type="match status" value="1"/>
</dbReference>
<dbReference type="PANTHER" id="PTHR30292:SF0">
    <property type="entry name" value="5-OXOPROLINASE SUBUNIT A"/>
    <property type="match status" value="1"/>
</dbReference>
<dbReference type="GO" id="GO:0005975">
    <property type="term" value="P:carbohydrate metabolic process"/>
    <property type="evidence" value="ECO:0007669"/>
    <property type="project" value="InterPro"/>
</dbReference>
<dbReference type="GeneID" id="30189915"/>
<dbReference type="EMBL" id="AWGH01000001">
    <property type="protein sequence ID" value="ODO08963.1"/>
    <property type="molecule type" value="Genomic_DNA"/>
</dbReference>
<dbReference type="InterPro" id="IPR011330">
    <property type="entry name" value="Glyco_hydro/deAcase_b/a-brl"/>
</dbReference>